<dbReference type="EMBL" id="BACD03000063">
    <property type="protein sequence ID" value="GAO52236.1"/>
    <property type="molecule type" value="Genomic_DNA"/>
</dbReference>
<proteinExistence type="predicted"/>
<evidence type="ECO:0000256" key="1">
    <source>
        <dbReference type="SAM" id="Phobius"/>
    </source>
</evidence>
<dbReference type="OrthoDB" id="2344991at2759"/>
<dbReference type="PANTHER" id="PTHR40638">
    <property type="entry name" value="UPF0591 MEMBRANE PROTEIN C15E1.02C"/>
    <property type="match status" value="1"/>
</dbReference>
<evidence type="ECO:0000313" key="2">
    <source>
        <dbReference type="EMBL" id="GAO52236.1"/>
    </source>
</evidence>
<keyword evidence="3" id="KW-1185">Reference proteome</keyword>
<evidence type="ECO:0000313" key="3">
    <source>
        <dbReference type="Proteomes" id="UP000033140"/>
    </source>
</evidence>
<keyword evidence="1" id="KW-0812">Transmembrane</keyword>
<feature type="transmembrane region" description="Helical" evidence="1">
    <location>
        <begin position="20"/>
        <end position="41"/>
    </location>
</feature>
<comment type="caution">
    <text evidence="2">The sequence shown here is derived from an EMBL/GenBank/DDBJ whole genome shotgun (WGS) entry which is preliminary data.</text>
</comment>
<protein>
    <submittedName>
        <fullName evidence="2">Uncharacterized protein</fullName>
    </submittedName>
</protein>
<reference evidence="2 3" key="3">
    <citation type="journal article" date="2015" name="Genome Announc.">
        <title>Draft Genome Sequence of the Archiascomycetous Yeast Saitoella complicata.</title>
        <authorList>
            <person name="Yamauchi K."/>
            <person name="Kondo S."/>
            <person name="Hamamoto M."/>
            <person name="Takahashi Y."/>
            <person name="Ogura Y."/>
            <person name="Hayashi T."/>
            <person name="Nishida H."/>
        </authorList>
    </citation>
    <scope>NUCLEOTIDE SEQUENCE [LARGE SCALE GENOMIC DNA]</scope>
    <source>
        <strain evidence="2 3">NRRL Y-17804</strain>
    </source>
</reference>
<feature type="transmembrane region" description="Helical" evidence="1">
    <location>
        <begin position="68"/>
        <end position="89"/>
    </location>
</feature>
<feature type="transmembrane region" description="Helical" evidence="1">
    <location>
        <begin position="101"/>
        <end position="121"/>
    </location>
</feature>
<gene>
    <name evidence="2" type="ORF">G7K_6318-t1</name>
</gene>
<dbReference type="OMA" id="LNWWGTR"/>
<reference evidence="2 3" key="1">
    <citation type="journal article" date="2011" name="J. Gen. Appl. Microbiol.">
        <title>Draft genome sequencing of the enigmatic yeast Saitoella complicata.</title>
        <authorList>
            <person name="Nishida H."/>
            <person name="Hamamoto M."/>
            <person name="Sugiyama J."/>
        </authorList>
    </citation>
    <scope>NUCLEOTIDE SEQUENCE [LARGE SCALE GENOMIC DNA]</scope>
    <source>
        <strain evidence="2 3">NRRL Y-17804</strain>
    </source>
</reference>
<dbReference type="PANTHER" id="PTHR40638:SF1">
    <property type="entry name" value="UPF0591 MEMBRANE PROTEIN C15E1.02C"/>
    <property type="match status" value="1"/>
</dbReference>
<dbReference type="Proteomes" id="UP000033140">
    <property type="component" value="Unassembled WGS sequence"/>
</dbReference>
<organism evidence="2 3">
    <name type="scientific">Saitoella complicata (strain BCRC 22490 / CBS 7301 / JCM 7358 / NBRC 10748 / NRRL Y-17804)</name>
    <dbReference type="NCBI Taxonomy" id="698492"/>
    <lineage>
        <taxon>Eukaryota</taxon>
        <taxon>Fungi</taxon>
        <taxon>Dikarya</taxon>
        <taxon>Ascomycota</taxon>
        <taxon>Taphrinomycotina</taxon>
        <taxon>Taphrinomycotina incertae sedis</taxon>
        <taxon>Saitoella</taxon>
    </lineage>
</organism>
<sequence>MESSRLPLSHNLNYFPAVKPSALILGTLFEHVSSFIVYGPLFGQTWQKAMSTDKNSEFWASKETKSALTIYSSSLVSSITQTYAIAALINLSGTVTYKGAAQLGALIFMAQTIPQVVMSVVQEKRPRELTLTRVVTGLVQTVGMSLVLVGYGTRRALVGSD</sequence>
<dbReference type="InterPro" id="IPR013879">
    <property type="entry name" value="DUF1761"/>
</dbReference>
<dbReference type="Pfam" id="PF08570">
    <property type="entry name" value="DUF1761"/>
    <property type="match status" value="1"/>
</dbReference>
<dbReference type="STRING" id="698492.A0A0E9NRC0"/>
<keyword evidence="1" id="KW-1133">Transmembrane helix</keyword>
<dbReference type="RefSeq" id="XP_019025395.1">
    <property type="nucleotide sequence ID" value="XM_019165942.1"/>
</dbReference>
<name>A0A0E9NRC0_SAICN</name>
<accession>A0A0E9NRC0</accession>
<dbReference type="AlphaFoldDB" id="A0A0E9NRC0"/>
<reference evidence="2 3" key="2">
    <citation type="journal article" date="2014" name="J. Gen. Appl. Microbiol.">
        <title>The early diverging ascomycetous budding yeast Saitoella complicata has three histone deacetylases belonging to the Clr6, Hos2, and Rpd3 lineages.</title>
        <authorList>
            <person name="Nishida H."/>
            <person name="Matsumoto T."/>
            <person name="Kondo S."/>
            <person name="Hamamoto M."/>
            <person name="Yoshikawa H."/>
        </authorList>
    </citation>
    <scope>NUCLEOTIDE SEQUENCE [LARGE SCALE GENOMIC DNA]</scope>
    <source>
        <strain evidence="2 3">NRRL Y-17804</strain>
    </source>
</reference>
<keyword evidence="1" id="KW-0472">Membrane</keyword>
<feature type="transmembrane region" description="Helical" evidence="1">
    <location>
        <begin position="133"/>
        <end position="152"/>
    </location>
</feature>